<dbReference type="STRING" id="1210086.GCA_001613105_06358"/>
<organism evidence="1 2">
    <name type="scientific">Nocardia pseudobrasiliensis</name>
    <dbReference type="NCBI Taxonomy" id="45979"/>
    <lineage>
        <taxon>Bacteria</taxon>
        <taxon>Bacillati</taxon>
        <taxon>Actinomycetota</taxon>
        <taxon>Actinomycetes</taxon>
        <taxon>Mycobacteriales</taxon>
        <taxon>Nocardiaceae</taxon>
        <taxon>Nocardia</taxon>
    </lineage>
</organism>
<gene>
    <name evidence="1" type="ORF">DFR76_112238</name>
</gene>
<name>A0A370HWQ9_9NOCA</name>
<dbReference type="EMBL" id="QQBC01000012">
    <property type="protein sequence ID" value="RDI62919.1"/>
    <property type="molecule type" value="Genomic_DNA"/>
</dbReference>
<evidence type="ECO:0000313" key="2">
    <source>
        <dbReference type="Proteomes" id="UP000254869"/>
    </source>
</evidence>
<reference evidence="1 2" key="1">
    <citation type="submission" date="2018-07" db="EMBL/GenBank/DDBJ databases">
        <title>Genomic Encyclopedia of Type Strains, Phase IV (KMG-IV): sequencing the most valuable type-strain genomes for metagenomic binning, comparative biology and taxonomic classification.</title>
        <authorList>
            <person name="Goeker M."/>
        </authorList>
    </citation>
    <scope>NUCLEOTIDE SEQUENCE [LARGE SCALE GENOMIC DNA]</scope>
    <source>
        <strain evidence="1 2">DSM 44290</strain>
    </source>
</reference>
<comment type="caution">
    <text evidence="1">The sequence shown here is derived from an EMBL/GenBank/DDBJ whole genome shotgun (WGS) entry which is preliminary data.</text>
</comment>
<dbReference type="AlphaFoldDB" id="A0A370HWQ9"/>
<sequence>MSDPYSSTSDADVARLRLEAERHRWLLREPIEEYWHRIAQRAADLGLEPGSLLIDQAERFIADLLIDPDHHVDLDLEAYRAVRDGVPVRYDAPNHLFVARIAGREVHIRPNGPERRLGIIARLAASGVDLDQILTVAAVVVTHPGRPGGAGVRVARVSAE</sequence>
<keyword evidence="2" id="KW-1185">Reference proteome</keyword>
<dbReference type="Proteomes" id="UP000254869">
    <property type="component" value="Unassembled WGS sequence"/>
</dbReference>
<protein>
    <submittedName>
        <fullName evidence="1">Uncharacterized protein</fullName>
    </submittedName>
</protein>
<dbReference type="RefSeq" id="WP_068005587.1">
    <property type="nucleotide sequence ID" value="NZ_QQBC01000012.1"/>
</dbReference>
<evidence type="ECO:0000313" key="1">
    <source>
        <dbReference type="EMBL" id="RDI62919.1"/>
    </source>
</evidence>
<accession>A0A370HWQ9</accession>
<proteinExistence type="predicted"/>